<keyword evidence="8" id="KW-0998">Cell outer membrane</keyword>
<dbReference type="Gene3D" id="2.40.160.50">
    <property type="entry name" value="membrane protein fhac: a member of the omp85/tpsb transporter family"/>
    <property type="match status" value="1"/>
</dbReference>
<keyword evidence="14" id="KW-1185">Reference proteome</keyword>
<keyword evidence="6" id="KW-0732">Signal</keyword>
<evidence type="ECO:0000313" key="14">
    <source>
        <dbReference type="Proteomes" id="UP000477680"/>
    </source>
</evidence>
<evidence type="ECO:0000256" key="5">
    <source>
        <dbReference type="ARBA" id="ARBA00022692"/>
    </source>
</evidence>
<evidence type="ECO:0000256" key="8">
    <source>
        <dbReference type="ARBA" id="ARBA00023237"/>
    </source>
</evidence>
<accession>A0A6C0U522</accession>
<dbReference type="EMBL" id="CP048711">
    <property type="protein sequence ID" value="QIB67262.1"/>
    <property type="molecule type" value="Genomic_DNA"/>
</dbReference>
<dbReference type="KEGG" id="kim:G3T16_19510"/>
<sequence>MLSLLGRRWSLCLLLVAGVVQANPVLEYRVEGLESPLRSNVEAWLGPAPETVPARANFMVSVRDRTERSLQALGYYRADIDLSLDRQQDPWQLLINVEPGEPVRIEQLQIQISGAAVEDEAFARLLADKPLREGDVLHHGHYDDFKSSLLSLGQRRGYFDAELLQHRVSVEPVGATAKVELHYASGPRYRIGEITVDDAVLSRDMLATLQPFEAGDPYELGRLQTLQAQLQRTGYFSGITVRPQLEQRADGKVPLLLELHAAKRHSFDVGIGYSTDTEERLSLTWRTPRINRHGHSQETRLEYSAINPSGRVAYNIPLTHPLDDVLQFSARLEQNEFGDMDSLQRELMVRRERRSGNWIRSYHVRVLDEQWDAGPIRDDERYLLPGLSLSHKWREGPLVNPLRGFSQFYSLEGTSGSLGSDIDMLRVYGHWVYVTPLGEGHRLVARTEAGAAFIGEGQRDALAPSLSFFAGGSQSLRGFSYQSIGNRTTLELDDGERRDFVLGGDRLLAGSLEYQYRFLPNWRAAVFADAGDAFDEGEFEAHYAAGLGLHYLTPVGAIKFELARSLSEDQPGWEVHINIGAEF</sequence>
<dbReference type="InterPro" id="IPR035243">
    <property type="entry name" value="TamA_POTRA_Dom_1"/>
</dbReference>
<keyword evidence="4" id="KW-1134">Transmembrane beta strand</keyword>
<gene>
    <name evidence="13" type="ORF">G3T16_19510</name>
</gene>
<evidence type="ECO:0000256" key="2">
    <source>
        <dbReference type="ARBA" id="ARBA00010248"/>
    </source>
</evidence>
<dbReference type="RefSeq" id="WP_163496689.1">
    <property type="nucleotide sequence ID" value="NZ_CP048711.1"/>
</dbReference>
<evidence type="ECO:0000313" key="13">
    <source>
        <dbReference type="EMBL" id="QIB67262.1"/>
    </source>
</evidence>
<evidence type="ECO:0000256" key="4">
    <source>
        <dbReference type="ARBA" id="ARBA00022452"/>
    </source>
</evidence>
<comment type="similarity">
    <text evidence="2">Belongs to the TamA family.</text>
</comment>
<evidence type="ECO:0000256" key="3">
    <source>
        <dbReference type="ARBA" id="ARBA00015419"/>
    </source>
</evidence>
<evidence type="ECO:0000259" key="12">
    <source>
        <dbReference type="Pfam" id="PF17243"/>
    </source>
</evidence>
<dbReference type="InterPro" id="IPR000184">
    <property type="entry name" value="Bac_surfAg_D15"/>
</dbReference>
<evidence type="ECO:0000256" key="7">
    <source>
        <dbReference type="ARBA" id="ARBA00023136"/>
    </source>
</evidence>
<dbReference type="Pfam" id="PF01103">
    <property type="entry name" value="Omp85"/>
    <property type="match status" value="1"/>
</dbReference>
<organism evidence="13 14">
    <name type="scientific">Kineobactrum salinum</name>
    <dbReference type="NCBI Taxonomy" id="2708301"/>
    <lineage>
        <taxon>Bacteria</taxon>
        <taxon>Pseudomonadati</taxon>
        <taxon>Pseudomonadota</taxon>
        <taxon>Gammaproteobacteria</taxon>
        <taxon>Cellvibrionales</taxon>
        <taxon>Halieaceae</taxon>
        <taxon>Kineobactrum</taxon>
    </lineage>
</organism>
<proteinExistence type="inferred from homology"/>
<protein>
    <recommendedName>
        <fullName evidence="3">Translocation and assembly module subunit TamA</fullName>
    </recommendedName>
    <alternativeName>
        <fullName evidence="9">Autotransporter assembly factor TamA</fullName>
    </alternativeName>
</protein>
<feature type="domain" description="Bacterial surface antigen (D15)" evidence="11">
    <location>
        <begin position="267"/>
        <end position="583"/>
    </location>
</feature>
<dbReference type="Pfam" id="PF17243">
    <property type="entry name" value="POTRA_TamA_1"/>
    <property type="match status" value="1"/>
</dbReference>
<evidence type="ECO:0000256" key="1">
    <source>
        <dbReference type="ARBA" id="ARBA00004442"/>
    </source>
</evidence>
<reference evidence="13 14" key="1">
    <citation type="submission" date="2020-02" db="EMBL/GenBank/DDBJ databases">
        <title>Genome sequencing for Kineobactrum sp. M2.</title>
        <authorList>
            <person name="Park S.-J."/>
        </authorList>
    </citation>
    <scope>NUCLEOTIDE SEQUENCE [LARGE SCALE GENOMIC DNA]</scope>
    <source>
        <strain evidence="13 14">M2</strain>
    </source>
</reference>
<dbReference type="AlphaFoldDB" id="A0A6C0U522"/>
<dbReference type="GO" id="GO:0009306">
    <property type="term" value="P:protein secretion"/>
    <property type="evidence" value="ECO:0007669"/>
    <property type="project" value="TreeGrafter"/>
</dbReference>
<dbReference type="GO" id="GO:0097347">
    <property type="term" value="C:TAM protein secretion complex"/>
    <property type="evidence" value="ECO:0007669"/>
    <property type="project" value="TreeGrafter"/>
</dbReference>
<dbReference type="GO" id="GO:0009279">
    <property type="term" value="C:cell outer membrane"/>
    <property type="evidence" value="ECO:0007669"/>
    <property type="project" value="UniProtKB-SubCell"/>
</dbReference>
<dbReference type="InterPro" id="IPR039910">
    <property type="entry name" value="D15-like"/>
</dbReference>
<evidence type="ECO:0000256" key="10">
    <source>
        <dbReference type="ARBA" id="ARBA00093548"/>
    </source>
</evidence>
<evidence type="ECO:0000256" key="6">
    <source>
        <dbReference type="ARBA" id="ARBA00022729"/>
    </source>
</evidence>
<name>A0A6C0U522_9GAMM</name>
<dbReference type="PANTHER" id="PTHR12815">
    <property type="entry name" value="SORTING AND ASSEMBLY MACHINERY SAMM50 PROTEIN FAMILY MEMBER"/>
    <property type="match status" value="1"/>
</dbReference>
<comment type="subcellular location">
    <subcellularLocation>
        <location evidence="1">Cell outer membrane</location>
    </subcellularLocation>
</comment>
<keyword evidence="7" id="KW-0472">Membrane</keyword>
<keyword evidence="5" id="KW-0812">Transmembrane</keyword>
<dbReference type="PANTHER" id="PTHR12815:SF47">
    <property type="entry name" value="TRANSLOCATION AND ASSEMBLY MODULE SUBUNIT TAMA"/>
    <property type="match status" value="1"/>
</dbReference>
<comment type="subunit">
    <text evidence="10">Interacts with TamB to form the translocation and assembly module (TAM).</text>
</comment>
<evidence type="ECO:0000256" key="9">
    <source>
        <dbReference type="ARBA" id="ARBA00033063"/>
    </source>
</evidence>
<evidence type="ECO:0000259" key="11">
    <source>
        <dbReference type="Pfam" id="PF01103"/>
    </source>
</evidence>
<dbReference type="Gene3D" id="3.10.20.310">
    <property type="entry name" value="membrane protein fhac"/>
    <property type="match status" value="3"/>
</dbReference>
<feature type="domain" description="TamA POTRA" evidence="12">
    <location>
        <begin position="27"/>
        <end position="99"/>
    </location>
</feature>
<dbReference type="Proteomes" id="UP000477680">
    <property type="component" value="Chromosome"/>
</dbReference>